<feature type="transmembrane region" description="Helical" evidence="1">
    <location>
        <begin position="21"/>
        <end position="41"/>
    </location>
</feature>
<dbReference type="RefSeq" id="WP_213413192.1">
    <property type="nucleotide sequence ID" value="NZ_BOVK01000046.1"/>
</dbReference>
<feature type="domain" description="Endonuclease/exonuclease/phosphatase" evidence="2">
    <location>
        <begin position="116"/>
        <end position="336"/>
    </location>
</feature>
<accession>A0A8J4H3L1</accession>
<comment type="caution">
    <text evidence="3">The sequence shown here is derived from an EMBL/GenBank/DDBJ whole genome shotgun (WGS) entry which is preliminary data.</text>
</comment>
<keyword evidence="4" id="KW-1185">Reference proteome</keyword>
<dbReference type="Pfam" id="PF03372">
    <property type="entry name" value="Exo_endo_phos"/>
    <property type="match status" value="1"/>
</dbReference>
<dbReference type="AlphaFoldDB" id="A0A8J4H3L1"/>
<dbReference type="Proteomes" id="UP000677918">
    <property type="component" value="Unassembled WGS sequence"/>
</dbReference>
<dbReference type="SUPFAM" id="SSF56219">
    <property type="entry name" value="DNase I-like"/>
    <property type="match status" value="1"/>
</dbReference>
<keyword evidence="1" id="KW-0472">Membrane</keyword>
<evidence type="ECO:0000259" key="2">
    <source>
        <dbReference type="Pfam" id="PF03372"/>
    </source>
</evidence>
<sequence>MQAYTETGTATKSRLAFAFMNWRHGAALTMLALSLILHVWVIGKYAWWNVAGSVPPMLLMLVPVMAAMLAIRAKRKGVFFLYAALLLLIWFPRMDVNLAAPVNAWKSTDAAGLKVLSWNTEFWDQYDQIDMYAFLRDQDQDIYILSEYEYNDNWQPLLIDRYDEIVANFPGYHVVTEYEFVIISKYPVMHYELGASKQVMMARVQVEDKELVIVNVHLRPHVDLGNSLISPIFWNYVKERHALRLQGFEEIRRYVEQEQAYPVIVTGDLNTTVLMTDLDEMTGSLNHAIRHSTDLFPTSWARPGGRFWWRIDHFFYNDHVEVHTYDMIHDVRLSDHKAMVVNLELK</sequence>
<keyword evidence="1" id="KW-0812">Transmembrane</keyword>
<evidence type="ECO:0000313" key="3">
    <source>
        <dbReference type="EMBL" id="GIQ70367.1"/>
    </source>
</evidence>
<dbReference type="InterPro" id="IPR005135">
    <property type="entry name" value="Endo/exonuclease/phosphatase"/>
</dbReference>
<organism evidence="3 4">
    <name type="scientific">Xylanibacillus composti</name>
    <dbReference type="NCBI Taxonomy" id="1572762"/>
    <lineage>
        <taxon>Bacteria</taxon>
        <taxon>Bacillati</taxon>
        <taxon>Bacillota</taxon>
        <taxon>Bacilli</taxon>
        <taxon>Bacillales</taxon>
        <taxon>Paenibacillaceae</taxon>
        <taxon>Xylanibacillus</taxon>
    </lineage>
</organism>
<gene>
    <name evidence="3" type="ORF">XYCOK13_31910</name>
</gene>
<feature type="transmembrane region" description="Helical" evidence="1">
    <location>
        <begin position="78"/>
        <end position="94"/>
    </location>
</feature>
<dbReference type="EMBL" id="BOVK01000046">
    <property type="protein sequence ID" value="GIQ70367.1"/>
    <property type="molecule type" value="Genomic_DNA"/>
</dbReference>
<feature type="transmembrane region" description="Helical" evidence="1">
    <location>
        <begin position="47"/>
        <end position="71"/>
    </location>
</feature>
<name>A0A8J4H3L1_9BACL</name>
<keyword evidence="1" id="KW-1133">Transmembrane helix</keyword>
<evidence type="ECO:0000256" key="1">
    <source>
        <dbReference type="SAM" id="Phobius"/>
    </source>
</evidence>
<protein>
    <recommendedName>
        <fullName evidence="2">Endonuclease/exonuclease/phosphatase domain-containing protein</fullName>
    </recommendedName>
</protein>
<evidence type="ECO:0000313" key="4">
    <source>
        <dbReference type="Proteomes" id="UP000677918"/>
    </source>
</evidence>
<proteinExistence type="predicted"/>
<dbReference type="Gene3D" id="3.60.10.10">
    <property type="entry name" value="Endonuclease/exonuclease/phosphatase"/>
    <property type="match status" value="1"/>
</dbReference>
<dbReference type="InterPro" id="IPR036691">
    <property type="entry name" value="Endo/exonu/phosph_ase_sf"/>
</dbReference>
<reference evidence="3" key="1">
    <citation type="submission" date="2021-04" db="EMBL/GenBank/DDBJ databases">
        <title>Draft genome sequence of Xylanibacillus composti strain K13.</title>
        <authorList>
            <person name="Uke A."/>
            <person name="Chhe C."/>
            <person name="Baramee S."/>
            <person name="Kosugi A."/>
        </authorList>
    </citation>
    <scope>NUCLEOTIDE SEQUENCE</scope>
    <source>
        <strain evidence="3">K13</strain>
    </source>
</reference>
<dbReference type="GO" id="GO:0003824">
    <property type="term" value="F:catalytic activity"/>
    <property type="evidence" value="ECO:0007669"/>
    <property type="project" value="InterPro"/>
</dbReference>